<dbReference type="Gene3D" id="2.40.50.840">
    <property type="match status" value="1"/>
</dbReference>
<dbReference type="GO" id="GO:0016746">
    <property type="term" value="F:acyltransferase activity"/>
    <property type="evidence" value="ECO:0007669"/>
    <property type="project" value="UniProtKB-KW"/>
</dbReference>
<comment type="caution">
    <text evidence="5">The sequence shown here is derived from an EMBL/GenBank/DDBJ whole genome shotgun (WGS) entry which is preliminary data.</text>
</comment>
<proteinExistence type="inferred from homology"/>
<comment type="similarity">
    <text evidence="1">Belongs to the thiolase-like superfamily. Thiolase family.</text>
</comment>
<organism evidence="5 6">
    <name type="scientific">Gomphillus americanus</name>
    <dbReference type="NCBI Taxonomy" id="1940652"/>
    <lineage>
        <taxon>Eukaryota</taxon>
        <taxon>Fungi</taxon>
        <taxon>Dikarya</taxon>
        <taxon>Ascomycota</taxon>
        <taxon>Pezizomycotina</taxon>
        <taxon>Lecanoromycetes</taxon>
        <taxon>OSLEUM clade</taxon>
        <taxon>Ostropomycetidae</taxon>
        <taxon>Ostropales</taxon>
        <taxon>Graphidaceae</taxon>
        <taxon>Gomphilloideae</taxon>
        <taxon>Gomphillus</taxon>
    </lineage>
</organism>
<dbReference type="Pfam" id="PF18313">
    <property type="entry name" value="TLP1_add_C"/>
    <property type="match status" value="1"/>
</dbReference>
<evidence type="ECO:0000256" key="3">
    <source>
        <dbReference type="ARBA" id="ARBA00023315"/>
    </source>
</evidence>
<gene>
    <name evidence="5" type="ORF">GOMPHAMPRED_003821</name>
</gene>
<keyword evidence="2" id="KW-0808">Transferase</keyword>
<evidence type="ECO:0000313" key="6">
    <source>
        <dbReference type="Proteomes" id="UP000664169"/>
    </source>
</evidence>
<dbReference type="OrthoDB" id="435240at2759"/>
<evidence type="ECO:0000313" key="5">
    <source>
        <dbReference type="EMBL" id="CAF9925191.1"/>
    </source>
</evidence>
<dbReference type="InterPro" id="IPR016039">
    <property type="entry name" value="Thiolase-like"/>
</dbReference>
<keyword evidence="6" id="KW-1185">Reference proteome</keyword>
<keyword evidence="3" id="KW-0012">Acyltransferase</keyword>
<sequence>MPTPIIVGVADIKNPSVATEDAQEPLELMLQAIHAALADTSSINLQSSIDSLSVVRTWTWPYADLPGQLAERLGVTATARHKTYTEHGGNSPAKILDETARMISRGEVQVGVITGGEALASLSACASKGLVPPRGWTRPNDDVASALSLDLSKFGESIATRHAVGLPIHVYPMYENAFRARRKQNIKENHGESARLYAEFARIAAQSEYSWNYGRPPATEQEIGSVSIRNRMICFPCEFGNSFPGNCKGFNACASPDPLLMNAFNNVNLAAAAVMTSVEVARELGIPENKWIYPLGGAGTKDSEHFPKLACEHLGIPIQGSHRPITLLGGLTSFGGAGNNYSMHAITEMVRKLRQGPAKNGLILANGGTVTYQHVVCLSKHTRRDRTDYPATNPLPDKITDVPVPKIVEVADGEAEIETYTVEYNRNGQPSRAFIVGRLVADGSRFLANDGDANTLHHLTSQTTEPIGRKGLVRHDLETKRNLFAMDGGVKL</sequence>
<accession>A0A8H3FQ53</accession>
<name>A0A8H3FQ53_9LECA</name>
<evidence type="ECO:0000259" key="4">
    <source>
        <dbReference type="Pfam" id="PF18313"/>
    </source>
</evidence>
<dbReference type="EMBL" id="CAJPDQ010000023">
    <property type="protein sequence ID" value="CAF9925191.1"/>
    <property type="molecule type" value="Genomic_DNA"/>
</dbReference>
<dbReference type="InterPro" id="IPR040771">
    <property type="entry name" value="TLP1_add_C"/>
</dbReference>
<evidence type="ECO:0000256" key="1">
    <source>
        <dbReference type="ARBA" id="ARBA00010982"/>
    </source>
</evidence>
<dbReference type="PANTHER" id="PTHR18919:SF139">
    <property type="entry name" value="THIOLASE-LIKE PROTEIN TYPE 1 ADDITIONAL C-TERMINAL DOMAIN-CONTAINING PROTEIN"/>
    <property type="match status" value="1"/>
</dbReference>
<dbReference type="Gene3D" id="3.40.47.10">
    <property type="match status" value="2"/>
</dbReference>
<dbReference type="PANTHER" id="PTHR18919">
    <property type="entry name" value="ACETYL-COA C-ACYLTRANSFERASE"/>
    <property type="match status" value="1"/>
</dbReference>
<dbReference type="Proteomes" id="UP000664169">
    <property type="component" value="Unassembled WGS sequence"/>
</dbReference>
<dbReference type="AlphaFoldDB" id="A0A8H3FQ53"/>
<feature type="domain" description="Thiolase-like protein type 1 additional C-terminal" evidence="4">
    <location>
        <begin position="394"/>
        <end position="476"/>
    </location>
</feature>
<evidence type="ECO:0000256" key="2">
    <source>
        <dbReference type="ARBA" id="ARBA00022679"/>
    </source>
</evidence>
<protein>
    <recommendedName>
        <fullName evidence="4">Thiolase-like protein type 1 additional C-terminal domain-containing protein</fullName>
    </recommendedName>
</protein>
<reference evidence="5" key="1">
    <citation type="submission" date="2021-03" db="EMBL/GenBank/DDBJ databases">
        <authorList>
            <person name="Tagirdzhanova G."/>
        </authorList>
    </citation>
    <scope>NUCLEOTIDE SEQUENCE</scope>
</reference>